<evidence type="ECO:0008006" key="4">
    <source>
        <dbReference type="Google" id="ProtNLM"/>
    </source>
</evidence>
<evidence type="ECO:0000313" key="2">
    <source>
        <dbReference type="EMBL" id="WPL19562.1"/>
    </source>
</evidence>
<accession>A0ABZ0SFC1</accession>
<keyword evidence="3" id="KW-1185">Reference proteome</keyword>
<evidence type="ECO:0000313" key="3">
    <source>
        <dbReference type="Proteomes" id="UP001432180"/>
    </source>
</evidence>
<feature type="region of interest" description="Disordered" evidence="1">
    <location>
        <begin position="1"/>
        <end position="24"/>
    </location>
</feature>
<name>A0ABZ0SFC1_9GAMM</name>
<proteinExistence type="predicted"/>
<dbReference type="Pfam" id="PF11950">
    <property type="entry name" value="DUF3467"/>
    <property type="match status" value="1"/>
</dbReference>
<gene>
    <name evidence="2" type="ORF">Thiowin_04699</name>
</gene>
<sequence length="105" mass="11852">MTEKNADTSAIQDQSPSRVDAPGAGTKVVWNDKAMESSYANVVNVATSEDEFMFLFGTSEAWNNVRKEVEVKLQDRIIMTPATAKRFQLLLNKTIEDFEKRKNAH</sequence>
<organism evidence="2 3">
    <name type="scientific">Thiorhodovibrio winogradskyi</name>
    <dbReference type="NCBI Taxonomy" id="77007"/>
    <lineage>
        <taxon>Bacteria</taxon>
        <taxon>Pseudomonadati</taxon>
        <taxon>Pseudomonadota</taxon>
        <taxon>Gammaproteobacteria</taxon>
        <taxon>Chromatiales</taxon>
        <taxon>Chromatiaceae</taxon>
        <taxon>Thiorhodovibrio</taxon>
    </lineage>
</organism>
<evidence type="ECO:0000256" key="1">
    <source>
        <dbReference type="SAM" id="MobiDB-lite"/>
    </source>
</evidence>
<protein>
    <recommendedName>
        <fullName evidence="4">DUF3467 domain-containing protein</fullName>
    </recommendedName>
</protein>
<dbReference type="Proteomes" id="UP001432180">
    <property type="component" value="Chromosome"/>
</dbReference>
<dbReference type="InterPro" id="IPR021857">
    <property type="entry name" value="DUF3467"/>
</dbReference>
<dbReference type="RefSeq" id="WP_328985311.1">
    <property type="nucleotide sequence ID" value="NZ_CP121472.1"/>
</dbReference>
<reference evidence="2 3" key="1">
    <citation type="journal article" date="2023" name="Microorganisms">
        <title>Thiorhodovibrio frisius and Trv. litoralis spp. nov., Two Novel Members from a Clade of Fastidious Purple Sulfur Bacteria That Exhibit Unique Red-Shifted Light-Harvesting Capabilities.</title>
        <authorList>
            <person name="Methner A."/>
            <person name="Kuzyk S.B."/>
            <person name="Petersen J."/>
            <person name="Bauer S."/>
            <person name="Brinkmann H."/>
            <person name="Sichau K."/>
            <person name="Wanner G."/>
            <person name="Wolf J."/>
            <person name="Neumann-Schaal M."/>
            <person name="Henke P."/>
            <person name="Tank M."/>
            <person name="Sproer C."/>
            <person name="Bunk B."/>
            <person name="Overmann J."/>
        </authorList>
    </citation>
    <scope>NUCLEOTIDE SEQUENCE [LARGE SCALE GENOMIC DNA]</scope>
    <source>
        <strain evidence="2 3">DSM 6702</strain>
    </source>
</reference>
<dbReference type="EMBL" id="CP121472">
    <property type="protein sequence ID" value="WPL19562.1"/>
    <property type="molecule type" value="Genomic_DNA"/>
</dbReference>
<feature type="compositionally biased region" description="Polar residues" evidence="1">
    <location>
        <begin position="7"/>
        <end position="17"/>
    </location>
</feature>